<comment type="caution">
    <text evidence="14">The sequence shown here is derived from an EMBL/GenBank/DDBJ whole genome shotgun (WGS) entry which is preliminary data.</text>
</comment>
<evidence type="ECO:0000256" key="4">
    <source>
        <dbReference type="ARBA" id="ARBA00022475"/>
    </source>
</evidence>
<keyword evidence="8 10" id="KW-0472">Membrane</keyword>
<dbReference type="EMBL" id="JAQOUE010000001">
    <property type="protein sequence ID" value="MDT7040906.1"/>
    <property type="molecule type" value="Genomic_DNA"/>
</dbReference>
<name>A0ABU3K3E3_9BACT</name>
<evidence type="ECO:0000313" key="15">
    <source>
        <dbReference type="Proteomes" id="UP001250932"/>
    </source>
</evidence>
<feature type="transmembrane region" description="Helical" evidence="11">
    <location>
        <begin position="21"/>
        <end position="43"/>
    </location>
</feature>
<evidence type="ECO:0000256" key="11">
    <source>
        <dbReference type="SAM" id="Phobius"/>
    </source>
</evidence>
<comment type="similarity">
    <text evidence="2 10">Belongs to the ABC-4 integral membrane protein family. FtsX subfamily.</text>
</comment>
<protein>
    <recommendedName>
        <fullName evidence="3 10">Cell division protein FtsX</fullName>
    </recommendedName>
</protein>
<feature type="domain" description="ABC3 transporter permease C-terminal" evidence="12">
    <location>
        <begin position="175"/>
        <end position="296"/>
    </location>
</feature>
<feature type="transmembrane region" description="Helical" evidence="11">
    <location>
        <begin position="172"/>
        <end position="197"/>
    </location>
</feature>
<feature type="transmembrane region" description="Helical" evidence="11">
    <location>
        <begin position="273"/>
        <end position="295"/>
    </location>
</feature>
<evidence type="ECO:0000256" key="7">
    <source>
        <dbReference type="ARBA" id="ARBA00022989"/>
    </source>
</evidence>
<evidence type="ECO:0000256" key="1">
    <source>
        <dbReference type="ARBA" id="ARBA00004651"/>
    </source>
</evidence>
<accession>A0ABU3K3E3</accession>
<dbReference type="PIRSF" id="PIRSF003097">
    <property type="entry name" value="FtsX"/>
    <property type="match status" value="1"/>
</dbReference>
<evidence type="ECO:0000259" key="12">
    <source>
        <dbReference type="Pfam" id="PF02687"/>
    </source>
</evidence>
<dbReference type="InterPro" id="IPR004513">
    <property type="entry name" value="FtsX"/>
</dbReference>
<keyword evidence="7 11" id="KW-1133">Transmembrane helix</keyword>
<dbReference type="Pfam" id="PF02687">
    <property type="entry name" value="FtsX"/>
    <property type="match status" value="1"/>
</dbReference>
<keyword evidence="6 11" id="KW-0812">Transmembrane</keyword>
<dbReference type="PROSITE" id="PS51257">
    <property type="entry name" value="PROKAR_LIPOPROTEIN"/>
    <property type="match status" value="1"/>
</dbReference>
<dbReference type="RefSeq" id="WP_313831265.1">
    <property type="nucleotide sequence ID" value="NZ_JAQOUE010000001.1"/>
</dbReference>
<dbReference type="PANTHER" id="PTHR47755:SF1">
    <property type="entry name" value="CELL DIVISION PROTEIN FTSX"/>
    <property type="match status" value="1"/>
</dbReference>
<dbReference type="InterPro" id="IPR040690">
    <property type="entry name" value="FtsX_ECD"/>
</dbReference>
<evidence type="ECO:0000259" key="13">
    <source>
        <dbReference type="Pfam" id="PF18075"/>
    </source>
</evidence>
<keyword evidence="5 10" id="KW-0132">Cell division</keyword>
<evidence type="ECO:0000256" key="3">
    <source>
        <dbReference type="ARBA" id="ARBA00021907"/>
    </source>
</evidence>
<evidence type="ECO:0000256" key="8">
    <source>
        <dbReference type="ARBA" id="ARBA00023136"/>
    </source>
</evidence>
<reference evidence="14 15" key="1">
    <citation type="journal article" date="2023" name="ISME J.">
        <title>Cultivation and genomic characterization of novel and ubiquitous marine nitrite-oxidizing bacteria from the Nitrospirales.</title>
        <authorList>
            <person name="Mueller A.J."/>
            <person name="Daebeler A."/>
            <person name="Herbold C.W."/>
            <person name="Kirkegaard R.H."/>
            <person name="Daims H."/>
        </authorList>
    </citation>
    <scope>NUCLEOTIDE SEQUENCE [LARGE SCALE GENOMIC DNA]</scope>
    <source>
        <strain evidence="14 15">EB</strain>
    </source>
</reference>
<evidence type="ECO:0000256" key="5">
    <source>
        <dbReference type="ARBA" id="ARBA00022618"/>
    </source>
</evidence>
<dbReference type="Gene3D" id="3.30.70.3040">
    <property type="match status" value="1"/>
</dbReference>
<gene>
    <name evidence="14" type="ORF">PPG34_01005</name>
</gene>
<dbReference type="Proteomes" id="UP001250932">
    <property type="component" value="Unassembled WGS sequence"/>
</dbReference>
<evidence type="ECO:0000313" key="14">
    <source>
        <dbReference type="EMBL" id="MDT7040906.1"/>
    </source>
</evidence>
<keyword evidence="4 10" id="KW-1003">Cell membrane</keyword>
<proteinExistence type="inferred from homology"/>
<dbReference type="PANTHER" id="PTHR47755">
    <property type="entry name" value="CELL DIVISION PROTEIN FTSX"/>
    <property type="match status" value="1"/>
</dbReference>
<evidence type="ECO:0000256" key="9">
    <source>
        <dbReference type="ARBA" id="ARBA00023306"/>
    </source>
</evidence>
<dbReference type="InterPro" id="IPR003838">
    <property type="entry name" value="ABC3_permease_C"/>
</dbReference>
<keyword evidence="9 10" id="KW-0131">Cell cycle</keyword>
<feature type="domain" description="FtsX extracellular" evidence="13">
    <location>
        <begin position="57"/>
        <end position="153"/>
    </location>
</feature>
<evidence type="ECO:0000256" key="10">
    <source>
        <dbReference type="PIRNR" id="PIRNR003097"/>
    </source>
</evidence>
<dbReference type="Pfam" id="PF18075">
    <property type="entry name" value="FtsX_ECD"/>
    <property type="match status" value="1"/>
</dbReference>
<keyword evidence="15" id="KW-1185">Reference proteome</keyword>
<evidence type="ECO:0000256" key="2">
    <source>
        <dbReference type="ARBA" id="ARBA00007379"/>
    </source>
</evidence>
<evidence type="ECO:0000256" key="6">
    <source>
        <dbReference type="ARBA" id="ARBA00022692"/>
    </source>
</evidence>
<organism evidence="14 15">
    <name type="scientific">Candidatus Nitronereus thalassa</name>
    <dbReference type="NCBI Taxonomy" id="3020898"/>
    <lineage>
        <taxon>Bacteria</taxon>
        <taxon>Pseudomonadati</taxon>
        <taxon>Nitrospirota</taxon>
        <taxon>Nitrospiria</taxon>
        <taxon>Nitrospirales</taxon>
        <taxon>Nitrospiraceae</taxon>
        <taxon>Candidatus Nitronereus</taxon>
    </lineage>
</organism>
<comment type="subcellular location">
    <subcellularLocation>
        <location evidence="1">Cell membrane</location>
        <topology evidence="1">Multi-pass membrane protein</topology>
    </subcellularLocation>
</comment>
<sequence length="302" mass="33375">MRRPLYLIQEAFVNLHLNRTSVSIGIITTAFTISCFGVFALLYGNLKQLAGTLQQDVEVVAYVQPDAPSKIVEGIRQRLDSEQAVSELSFVSKEEALKEFQRQFPDESRLLDGMEENPLPASFVIQVTPRFQEADSIEAFAERVKQFPGVDQVRYSQDWIDTLALFVSYFEFGAIIIGVILAVATITIIANTVRLSFYSRKEEIEILRLIGATGAFIATPYVIEGAILGMCGGVLALGLLKGVFEFFRFELNASGWFSGLESVLTFFPHQTSLFLILAGMLLGCGSSLLSVFGLMKVRNNAA</sequence>
<feature type="transmembrane region" description="Helical" evidence="11">
    <location>
        <begin position="209"/>
        <end position="240"/>
    </location>
</feature>